<evidence type="ECO:0000313" key="2">
    <source>
        <dbReference type="Proteomes" id="UP001221757"/>
    </source>
</evidence>
<protein>
    <submittedName>
        <fullName evidence="1">Uncharacterized protein</fullName>
    </submittedName>
</protein>
<comment type="caution">
    <text evidence="1">The sequence shown here is derived from an EMBL/GenBank/DDBJ whole genome shotgun (WGS) entry which is preliminary data.</text>
</comment>
<dbReference type="AlphaFoldDB" id="A0AAD7DFI4"/>
<proteinExistence type="predicted"/>
<evidence type="ECO:0000313" key="1">
    <source>
        <dbReference type="EMBL" id="KAJ7690116.1"/>
    </source>
</evidence>
<gene>
    <name evidence="1" type="ORF">B0H17DRAFT_595768</name>
</gene>
<dbReference type="Proteomes" id="UP001221757">
    <property type="component" value="Unassembled WGS sequence"/>
</dbReference>
<name>A0AAD7DFI4_MYCRO</name>
<dbReference type="EMBL" id="JARKIE010000067">
    <property type="protein sequence ID" value="KAJ7690116.1"/>
    <property type="molecule type" value="Genomic_DNA"/>
</dbReference>
<organism evidence="1 2">
    <name type="scientific">Mycena rosella</name>
    <name type="common">Pink bonnet</name>
    <name type="synonym">Agaricus rosellus</name>
    <dbReference type="NCBI Taxonomy" id="1033263"/>
    <lineage>
        <taxon>Eukaryota</taxon>
        <taxon>Fungi</taxon>
        <taxon>Dikarya</taxon>
        <taxon>Basidiomycota</taxon>
        <taxon>Agaricomycotina</taxon>
        <taxon>Agaricomycetes</taxon>
        <taxon>Agaricomycetidae</taxon>
        <taxon>Agaricales</taxon>
        <taxon>Marasmiineae</taxon>
        <taxon>Mycenaceae</taxon>
        <taxon>Mycena</taxon>
    </lineage>
</organism>
<accession>A0AAD7DFI4</accession>
<sequence>MGLGPESLAVHIITLRQHSGFHLFSELACMRGSSHVLMLRGDFVGCALRGDIVVPHIINWRNHRYTTSLLPPPISMTLTFDVPHILSSFGTTSSSSSDAILWNCTPFHRLPLVLFLYNLSKHPSYGRSLS</sequence>
<keyword evidence="2" id="KW-1185">Reference proteome</keyword>
<reference evidence="1" key="1">
    <citation type="submission" date="2023-03" db="EMBL/GenBank/DDBJ databases">
        <title>Massive genome expansion in bonnet fungi (Mycena s.s.) driven by repeated elements and novel gene families across ecological guilds.</title>
        <authorList>
            <consortium name="Lawrence Berkeley National Laboratory"/>
            <person name="Harder C.B."/>
            <person name="Miyauchi S."/>
            <person name="Viragh M."/>
            <person name="Kuo A."/>
            <person name="Thoen E."/>
            <person name="Andreopoulos B."/>
            <person name="Lu D."/>
            <person name="Skrede I."/>
            <person name="Drula E."/>
            <person name="Henrissat B."/>
            <person name="Morin E."/>
            <person name="Kohler A."/>
            <person name="Barry K."/>
            <person name="LaButti K."/>
            <person name="Morin E."/>
            <person name="Salamov A."/>
            <person name="Lipzen A."/>
            <person name="Mereny Z."/>
            <person name="Hegedus B."/>
            <person name="Baldrian P."/>
            <person name="Stursova M."/>
            <person name="Weitz H."/>
            <person name="Taylor A."/>
            <person name="Grigoriev I.V."/>
            <person name="Nagy L.G."/>
            <person name="Martin F."/>
            <person name="Kauserud H."/>
        </authorList>
    </citation>
    <scope>NUCLEOTIDE SEQUENCE</scope>
    <source>
        <strain evidence="1">CBHHK067</strain>
    </source>
</reference>